<reference evidence="2" key="1">
    <citation type="submission" date="2016-11" db="EMBL/GenBank/DDBJ databases">
        <authorList>
            <person name="Varghese N."/>
            <person name="Submissions S."/>
        </authorList>
    </citation>
    <scope>NUCLEOTIDE SEQUENCE [LARGE SCALE GENOMIC DNA]</scope>
    <source>
        <strain evidence="2">DSM 9756</strain>
    </source>
</reference>
<name>A0A1M5HUT6_9BACT</name>
<sequence>MCESLVHKVGRSKQLEAVADPGLLPLFEDWLDELERETASFLEKNPGAGPADLADALGLSRRGASFLLAKARRGAPSESEGCPP</sequence>
<gene>
    <name evidence="1" type="ORF">SAMN02745206_03443</name>
</gene>
<dbReference type="EMBL" id="FQVB01000048">
    <property type="protein sequence ID" value="SHG19736.1"/>
    <property type="molecule type" value="Genomic_DNA"/>
</dbReference>
<accession>A0A1M5HUT6</accession>
<dbReference type="OrthoDB" id="5472263at2"/>
<evidence type="ECO:0000313" key="1">
    <source>
        <dbReference type="EMBL" id="SHG19736.1"/>
    </source>
</evidence>
<dbReference type="STRING" id="1121391.SAMN02745206_03443"/>
<proteinExistence type="predicted"/>
<evidence type="ECO:0000313" key="2">
    <source>
        <dbReference type="Proteomes" id="UP000184076"/>
    </source>
</evidence>
<dbReference type="AlphaFoldDB" id="A0A1M5HUT6"/>
<keyword evidence="2" id="KW-1185">Reference proteome</keyword>
<protein>
    <submittedName>
        <fullName evidence="1">Uncharacterized protein</fullName>
    </submittedName>
</protein>
<organism evidence="1 2">
    <name type="scientific">Desulfacinum infernum DSM 9756</name>
    <dbReference type="NCBI Taxonomy" id="1121391"/>
    <lineage>
        <taxon>Bacteria</taxon>
        <taxon>Pseudomonadati</taxon>
        <taxon>Thermodesulfobacteriota</taxon>
        <taxon>Syntrophobacteria</taxon>
        <taxon>Syntrophobacterales</taxon>
        <taxon>Syntrophobacteraceae</taxon>
        <taxon>Desulfacinum</taxon>
    </lineage>
</organism>
<dbReference type="Proteomes" id="UP000184076">
    <property type="component" value="Unassembled WGS sequence"/>
</dbReference>